<evidence type="ECO:0000313" key="1">
    <source>
        <dbReference type="EMBL" id="JAE12689.1"/>
    </source>
</evidence>
<protein>
    <submittedName>
        <fullName evidence="1">Uncharacterized protein</fullName>
    </submittedName>
</protein>
<organism evidence="1">
    <name type="scientific">Arundo donax</name>
    <name type="common">Giant reed</name>
    <name type="synonym">Donax arundinaceus</name>
    <dbReference type="NCBI Taxonomy" id="35708"/>
    <lineage>
        <taxon>Eukaryota</taxon>
        <taxon>Viridiplantae</taxon>
        <taxon>Streptophyta</taxon>
        <taxon>Embryophyta</taxon>
        <taxon>Tracheophyta</taxon>
        <taxon>Spermatophyta</taxon>
        <taxon>Magnoliopsida</taxon>
        <taxon>Liliopsida</taxon>
        <taxon>Poales</taxon>
        <taxon>Poaceae</taxon>
        <taxon>PACMAD clade</taxon>
        <taxon>Arundinoideae</taxon>
        <taxon>Arundineae</taxon>
        <taxon>Arundo</taxon>
    </lineage>
</organism>
<sequence length="65" mass="7391">MPRGQAQETRSVRWDSIPLEANQENLKTGNVLLSQRPSKKSPALRFCDPNFSKNPILDLLTEHNC</sequence>
<reference evidence="1" key="1">
    <citation type="submission" date="2014-09" db="EMBL/GenBank/DDBJ databases">
        <authorList>
            <person name="Magalhaes I.L.F."/>
            <person name="Oliveira U."/>
            <person name="Santos F.R."/>
            <person name="Vidigal T.H.D.A."/>
            <person name="Brescovit A.D."/>
            <person name="Santos A.J."/>
        </authorList>
    </citation>
    <scope>NUCLEOTIDE SEQUENCE</scope>
    <source>
        <tissue evidence="1">Shoot tissue taken approximately 20 cm above the soil surface</tissue>
    </source>
</reference>
<accession>A0A0A9FN24</accession>
<dbReference type="AlphaFoldDB" id="A0A0A9FN24"/>
<reference evidence="1" key="2">
    <citation type="journal article" date="2015" name="Data Brief">
        <title>Shoot transcriptome of the giant reed, Arundo donax.</title>
        <authorList>
            <person name="Barrero R.A."/>
            <person name="Guerrero F.D."/>
            <person name="Moolhuijzen P."/>
            <person name="Goolsby J.A."/>
            <person name="Tidwell J."/>
            <person name="Bellgard S.E."/>
            <person name="Bellgard M.I."/>
        </authorList>
    </citation>
    <scope>NUCLEOTIDE SEQUENCE</scope>
    <source>
        <tissue evidence="1">Shoot tissue taken approximately 20 cm above the soil surface</tissue>
    </source>
</reference>
<proteinExistence type="predicted"/>
<dbReference type="EMBL" id="GBRH01185207">
    <property type="protein sequence ID" value="JAE12689.1"/>
    <property type="molecule type" value="Transcribed_RNA"/>
</dbReference>
<name>A0A0A9FN24_ARUDO</name>